<dbReference type="InterPro" id="IPR004485">
    <property type="entry name" value="Cobalamin_biosynth_CobD/CbiB"/>
</dbReference>
<evidence type="ECO:0000256" key="1">
    <source>
        <dbReference type="ARBA" id="ARBA00004651"/>
    </source>
</evidence>
<protein>
    <recommendedName>
        <fullName evidence="9">Cobalamin biosynthesis protein CobD</fullName>
    </recommendedName>
</protein>
<keyword evidence="8 9" id="KW-0472">Membrane</keyword>
<comment type="function">
    <text evidence="9">Converts cobyric acid to cobinamide by the addition of aminopropanol on the F carboxylic group.</text>
</comment>
<evidence type="ECO:0000256" key="4">
    <source>
        <dbReference type="ARBA" id="ARBA00022475"/>
    </source>
</evidence>
<comment type="similarity">
    <text evidence="3 9">Belongs to the CobD/CbiB family.</text>
</comment>
<feature type="transmembrane region" description="Helical" evidence="9">
    <location>
        <begin position="296"/>
        <end position="315"/>
    </location>
</feature>
<evidence type="ECO:0000256" key="3">
    <source>
        <dbReference type="ARBA" id="ARBA00006263"/>
    </source>
</evidence>
<feature type="transmembrane region" description="Helical" evidence="9">
    <location>
        <begin position="156"/>
        <end position="177"/>
    </location>
</feature>
<dbReference type="Proteomes" id="UP001295463">
    <property type="component" value="Chromosome"/>
</dbReference>
<gene>
    <name evidence="9 10" type="primary">cobD</name>
    <name evidence="10" type="ORF">GEAMG1_2190</name>
</gene>
<keyword evidence="11" id="KW-1185">Reference proteome</keyword>
<keyword evidence="4 9" id="KW-1003">Cell membrane</keyword>
<comment type="caution">
    <text evidence="9">Lacks conserved residue(s) required for the propagation of feature annotation.</text>
</comment>
<evidence type="ECO:0000256" key="6">
    <source>
        <dbReference type="ARBA" id="ARBA00022692"/>
    </source>
</evidence>
<dbReference type="PANTHER" id="PTHR34308:SF1">
    <property type="entry name" value="COBALAMIN BIOSYNTHESIS PROTEIN CBIB"/>
    <property type="match status" value="1"/>
</dbReference>
<name>A0ABN8HGV1_9BACT</name>
<dbReference type="NCBIfam" id="TIGR00380">
    <property type="entry name" value="cobal_cbiB"/>
    <property type="match status" value="1"/>
</dbReference>
<evidence type="ECO:0000313" key="11">
    <source>
        <dbReference type="Proteomes" id="UP001295463"/>
    </source>
</evidence>
<dbReference type="RefSeq" id="WP_305732807.1">
    <property type="nucleotide sequence ID" value="NZ_OW150024.1"/>
</dbReference>
<evidence type="ECO:0000256" key="2">
    <source>
        <dbReference type="ARBA" id="ARBA00004953"/>
    </source>
</evidence>
<evidence type="ECO:0000256" key="5">
    <source>
        <dbReference type="ARBA" id="ARBA00022573"/>
    </source>
</evidence>
<dbReference type="PANTHER" id="PTHR34308">
    <property type="entry name" value="COBALAMIN BIOSYNTHESIS PROTEIN CBIB"/>
    <property type="match status" value="1"/>
</dbReference>
<evidence type="ECO:0000256" key="7">
    <source>
        <dbReference type="ARBA" id="ARBA00022989"/>
    </source>
</evidence>
<accession>A0ABN8HGV1</accession>
<keyword evidence="6 9" id="KW-0812">Transmembrane</keyword>
<reference evidence="10 11" key="1">
    <citation type="submission" date="2022-03" db="EMBL/GenBank/DDBJ databases">
        <authorList>
            <person name="Koch H."/>
        </authorList>
    </citation>
    <scope>NUCLEOTIDE SEQUENCE [LARGE SCALE GENOMIC DNA]</scope>
    <source>
        <strain evidence="10 11">G1</strain>
    </source>
</reference>
<organism evidence="10 11">
    <name type="scientific">Trichlorobacter ammonificans</name>
    <dbReference type="NCBI Taxonomy" id="2916410"/>
    <lineage>
        <taxon>Bacteria</taxon>
        <taxon>Pseudomonadati</taxon>
        <taxon>Thermodesulfobacteriota</taxon>
        <taxon>Desulfuromonadia</taxon>
        <taxon>Geobacterales</taxon>
        <taxon>Geobacteraceae</taxon>
        <taxon>Trichlorobacter</taxon>
    </lineage>
</organism>
<comment type="subcellular location">
    <subcellularLocation>
        <location evidence="1 9">Cell membrane</location>
        <topology evidence="1 9">Multi-pass membrane protein</topology>
    </subcellularLocation>
</comment>
<evidence type="ECO:0000313" key="10">
    <source>
        <dbReference type="EMBL" id="CAH2032026.1"/>
    </source>
</evidence>
<comment type="pathway">
    <text evidence="2 9">Cofactor biosynthesis; adenosylcobalamin biosynthesis.</text>
</comment>
<dbReference type="EMBL" id="OW150024">
    <property type="protein sequence ID" value="CAH2032026.1"/>
    <property type="molecule type" value="Genomic_DNA"/>
</dbReference>
<keyword evidence="7 9" id="KW-1133">Transmembrane helix</keyword>
<dbReference type="Pfam" id="PF03186">
    <property type="entry name" value="CobD_Cbib"/>
    <property type="match status" value="1"/>
</dbReference>
<dbReference type="HAMAP" id="MF_00024">
    <property type="entry name" value="CobD_CbiB"/>
    <property type="match status" value="1"/>
</dbReference>
<evidence type="ECO:0000256" key="9">
    <source>
        <dbReference type="HAMAP-Rule" id="MF_00024"/>
    </source>
</evidence>
<evidence type="ECO:0000256" key="8">
    <source>
        <dbReference type="ARBA" id="ARBA00023136"/>
    </source>
</evidence>
<feature type="transmembrane region" description="Helical" evidence="9">
    <location>
        <begin position="51"/>
        <end position="75"/>
    </location>
</feature>
<proteinExistence type="inferred from homology"/>
<keyword evidence="5 9" id="KW-0169">Cobalamin biosynthesis</keyword>
<sequence>MFLPTPELLAAALLLDLLLADPRWLPHPVVGIGRLIALQERFYRRLGLDGYGGGLLLCCLTVLLTVAAAATLLRLLQLLSPLLAQAAGVLLAWTCLAARSLHRESALVVAALERDDLAAARQLLSRIVGRDTADLDREAILRAVVETVAENSSDGIIAPLFWLTVAGPVGGLAYKAINTLDSMVGYRNERYDRMGWASARLDDLANLLPARLTALLMVATAPLVGLSAGNGWRIWQRDHGNHPSPNSGHPEAAAAGVLGVRLGGGSFYGGVFKDKPCLGDPARPLDIAAYRGAVRLMYAATIAMTLLGIAFLTVLQ</sequence>